<keyword evidence="2" id="KW-1185">Reference proteome</keyword>
<organism evidence="1 2">
    <name type="scientific">Trichomalopsis sarcophagae</name>
    <dbReference type="NCBI Taxonomy" id="543379"/>
    <lineage>
        <taxon>Eukaryota</taxon>
        <taxon>Metazoa</taxon>
        <taxon>Ecdysozoa</taxon>
        <taxon>Arthropoda</taxon>
        <taxon>Hexapoda</taxon>
        <taxon>Insecta</taxon>
        <taxon>Pterygota</taxon>
        <taxon>Neoptera</taxon>
        <taxon>Endopterygota</taxon>
        <taxon>Hymenoptera</taxon>
        <taxon>Apocrita</taxon>
        <taxon>Proctotrupomorpha</taxon>
        <taxon>Chalcidoidea</taxon>
        <taxon>Pteromalidae</taxon>
        <taxon>Pteromalinae</taxon>
        <taxon>Trichomalopsis</taxon>
    </lineage>
</organism>
<dbReference type="EMBL" id="NNAY01000956">
    <property type="protein sequence ID" value="OXU25739.1"/>
    <property type="molecule type" value="Genomic_DNA"/>
</dbReference>
<evidence type="ECO:0000313" key="1">
    <source>
        <dbReference type="EMBL" id="OXU25739.1"/>
    </source>
</evidence>
<name>A0A232F5I3_9HYME</name>
<accession>A0A232F5I3</accession>
<proteinExistence type="predicted"/>
<gene>
    <name evidence="1" type="ORF">TSAR_000599</name>
</gene>
<evidence type="ECO:0000313" key="2">
    <source>
        <dbReference type="Proteomes" id="UP000215335"/>
    </source>
</evidence>
<dbReference type="AlphaFoldDB" id="A0A232F5I3"/>
<reference evidence="1 2" key="1">
    <citation type="journal article" date="2017" name="Curr. Biol.">
        <title>The Evolution of Venom by Co-option of Single-Copy Genes.</title>
        <authorList>
            <person name="Martinson E.O."/>
            <person name="Mrinalini"/>
            <person name="Kelkar Y.D."/>
            <person name="Chang C.H."/>
            <person name="Werren J.H."/>
        </authorList>
    </citation>
    <scope>NUCLEOTIDE SEQUENCE [LARGE SCALE GENOMIC DNA]</scope>
    <source>
        <strain evidence="1 2">Alberta</strain>
        <tissue evidence="1">Whole body</tissue>
    </source>
</reference>
<dbReference type="Proteomes" id="UP000215335">
    <property type="component" value="Unassembled WGS sequence"/>
</dbReference>
<comment type="caution">
    <text evidence="1">The sequence shown here is derived from an EMBL/GenBank/DDBJ whole genome shotgun (WGS) entry which is preliminary data.</text>
</comment>
<sequence>MREIQIGMQKRAELQQHQLCHKCLVARVVRILPVHINSENLTLHMHALIHDSMYKHALLTDFVLFKYNYCVESVINVLKVTDDEVCTDISISSVCEPVTLNHQISHNHGKSMILKTAISVFTSWFSFARFSILADMNSTIDPPVFLPPKP</sequence>
<protein>
    <submittedName>
        <fullName evidence="1">Uncharacterized protein</fullName>
    </submittedName>
</protein>